<proteinExistence type="predicted"/>
<feature type="signal peptide" evidence="1">
    <location>
        <begin position="1"/>
        <end position="19"/>
    </location>
</feature>
<evidence type="ECO:0000313" key="4">
    <source>
        <dbReference type="Proteomes" id="UP000744980"/>
    </source>
</evidence>
<organism evidence="3 4">
    <name type="scientific">Ensifer canadensis</name>
    <dbReference type="NCBI Taxonomy" id="555315"/>
    <lineage>
        <taxon>Bacteria</taxon>
        <taxon>Pseudomonadati</taxon>
        <taxon>Pseudomonadota</taxon>
        <taxon>Alphaproteobacteria</taxon>
        <taxon>Hyphomicrobiales</taxon>
        <taxon>Rhizobiaceae</taxon>
        <taxon>Sinorhizobium/Ensifer group</taxon>
        <taxon>Ensifer</taxon>
    </lineage>
</organism>
<dbReference type="InterPro" id="IPR025419">
    <property type="entry name" value="DUF4142"/>
</dbReference>
<dbReference type="PANTHER" id="PTHR38593:SF1">
    <property type="entry name" value="BLR2558 PROTEIN"/>
    <property type="match status" value="1"/>
</dbReference>
<dbReference type="RefSeq" id="WP_203529468.1">
    <property type="nucleotide sequence ID" value="NZ_CP083373.1"/>
</dbReference>
<comment type="caution">
    <text evidence="3">The sequence shown here is derived from an EMBL/GenBank/DDBJ whole genome shotgun (WGS) entry which is preliminary data.</text>
</comment>
<dbReference type="EMBL" id="WXFA01000035">
    <property type="protein sequence ID" value="MBM3094973.1"/>
    <property type="molecule type" value="Genomic_DNA"/>
</dbReference>
<name>A0AAW4FUF6_9HYPH</name>
<dbReference type="InterPro" id="IPR012347">
    <property type="entry name" value="Ferritin-like"/>
</dbReference>
<feature type="domain" description="DUF4142" evidence="2">
    <location>
        <begin position="37"/>
        <end position="172"/>
    </location>
</feature>
<evidence type="ECO:0000313" key="3">
    <source>
        <dbReference type="EMBL" id="MBM3094973.1"/>
    </source>
</evidence>
<evidence type="ECO:0000259" key="2">
    <source>
        <dbReference type="Pfam" id="PF13628"/>
    </source>
</evidence>
<dbReference type="Proteomes" id="UP000744980">
    <property type="component" value="Unassembled WGS sequence"/>
</dbReference>
<gene>
    <name evidence="3" type="ORF">GFB56_29995</name>
</gene>
<accession>A0AAW4FUF6</accession>
<dbReference type="Pfam" id="PF13628">
    <property type="entry name" value="DUF4142"/>
    <property type="match status" value="1"/>
</dbReference>
<sequence>MKYIALATATLLLGGSAMAQSAAEKSGINTALGVPPKTEDFVKEAATSDMYEIESSKLAVERGDQAIKNFAEQMVADHTKTSSELKQMLTSSKVKAELPTAMTDDQVEAINELKSMQGADFTKEYLSQQEDAHEDAVDLFARYGSEGDNPELKAWAEKTRPALQHHLEMVEGMNK</sequence>
<dbReference type="Gene3D" id="1.20.1260.10">
    <property type="match status" value="1"/>
</dbReference>
<reference evidence="3 4" key="1">
    <citation type="submission" date="2020-01" db="EMBL/GenBank/DDBJ databases">
        <title>Draft genome assembly of Ensifer adhaerens T173.</title>
        <authorList>
            <person name="Craig J.E."/>
            <person name="Stinchcombe J.R."/>
        </authorList>
    </citation>
    <scope>NUCLEOTIDE SEQUENCE [LARGE SCALE GENOMIC DNA]</scope>
    <source>
        <strain evidence="3 4">T173</strain>
    </source>
</reference>
<feature type="chain" id="PRO_5043789479" evidence="1">
    <location>
        <begin position="20"/>
        <end position="175"/>
    </location>
</feature>
<evidence type="ECO:0000256" key="1">
    <source>
        <dbReference type="SAM" id="SignalP"/>
    </source>
</evidence>
<protein>
    <submittedName>
        <fullName evidence="3">DUF4142 domain-containing protein</fullName>
    </submittedName>
</protein>
<dbReference type="PANTHER" id="PTHR38593">
    <property type="entry name" value="BLR2558 PROTEIN"/>
    <property type="match status" value="1"/>
</dbReference>
<keyword evidence="1" id="KW-0732">Signal</keyword>
<keyword evidence="4" id="KW-1185">Reference proteome</keyword>
<dbReference type="AlphaFoldDB" id="A0AAW4FUF6"/>